<evidence type="ECO:0000256" key="4">
    <source>
        <dbReference type="ARBA" id="ARBA00022982"/>
    </source>
</evidence>
<proteinExistence type="predicted"/>
<feature type="binding site" description="covalent" evidence="6">
    <location>
        <position position="56"/>
    </location>
    <ligand>
        <name>heme c</name>
        <dbReference type="ChEBI" id="CHEBI:61717"/>
    </ligand>
</feature>
<evidence type="ECO:0000256" key="1">
    <source>
        <dbReference type="ARBA" id="ARBA00022448"/>
    </source>
</evidence>
<evidence type="ECO:0000259" key="7">
    <source>
        <dbReference type="PROSITE" id="PS51007"/>
    </source>
</evidence>
<dbReference type="PRINTS" id="PR00606">
    <property type="entry name" value="CYTCHROMECID"/>
</dbReference>
<feature type="binding site" description="covalent" evidence="6">
    <location>
        <position position="105"/>
    </location>
    <ligand>
        <name>heme c</name>
        <dbReference type="ChEBI" id="CHEBI:61717"/>
    </ligand>
</feature>
<gene>
    <name evidence="8" type="ORF">AHMF7616_02863</name>
</gene>
<keyword evidence="3 6" id="KW-0479">Metal-binding</keyword>
<evidence type="ECO:0000256" key="3">
    <source>
        <dbReference type="ARBA" id="ARBA00022723"/>
    </source>
</evidence>
<dbReference type="InterPro" id="IPR002324">
    <property type="entry name" value="Cyt_c_ID"/>
</dbReference>
<dbReference type="InterPro" id="IPR036909">
    <property type="entry name" value="Cyt_c-like_dom_sf"/>
</dbReference>
<keyword evidence="9" id="KW-1185">Reference proteome</keyword>
<feature type="binding site" description="covalent" evidence="6">
    <location>
        <position position="60"/>
    </location>
    <ligand>
        <name>heme c</name>
        <dbReference type="ChEBI" id="CHEBI:61717"/>
    </ligand>
</feature>
<dbReference type="Pfam" id="PF00034">
    <property type="entry name" value="Cytochrom_C"/>
    <property type="match status" value="1"/>
</dbReference>
<keyword evidence="4" id="KW-0249">Electron transport</keyword>
<dbReference type="GO" id="GO:0005506">
    <property type="term" value="F:iron ion binding"/>
    <property type="evidence" value="ECO:0007669"/>
    <property type="project" value="InterPro"/>
</dbReference>
<dbReference type="Gene3D" id="1.10.760.10">
    <property type="entry name" value="Cytochrome c-like domain"/>
    <property type="match status" value="1"/>
</dbReference>
<keyword evidence="1" id="KW-0813">Transport</keyword>
<dbReference type="PROSITE" id="PS51007">
    <property type="entry name" value="CYTC"/>
    <property type="match status" value="1"/>
</dbReference>
<comment type="caution">
    <text evidence="8">The sequence shown here is derived from an EMBL/GenBank/DDBJ whole genome shotgun (WGS) entry which is preliminary data.</text>
</comment>
<evidence type="ECO:0000313" key="9">
    <source>
        <dbReference type="Proteomes" id="UP000253919"/>
    </source>
</evidence>
<evidence type="ECO:0000256" key="6">
    <source>
        <dbReference type="PIRSR" id="PIRSR602324-1"/>
    </source>
</evidence>
<evidence type="ECO:0000256" key="5">
    <source>
        <dbReference type="ARBA" id="ARBA00023004"/>
    </source>
</evidence>
<dbReference type="RefSeq" id="WP_199474228.1">
    <property type="nucleotide sequence ID" value="NZ_QASA01000001.1"/>
</dbReference>
<dbReference type="InterPro" id="IPR009056">
    <property type="entry name" value="Cyt_c-like_dom"/>
</dbReference>
<dbReference type="EMBL" id="QASA01000001">
    <property type="protein sequence ID" value="RDC64250.1"/>
    <property type="molecule type" value="Genomic_DNA"/>
</dbReference>
<comment type="PTM">
    <text evidence="6">Binds 1 heme c group covalently per subunit.</text>
</comment>
<evidence type="ECO:0000313" key="8">
    <source>
        <dbReference type="EMBL" id="RDC64250.1"/>
    </source>
</evidence>
<organism evidence="8 9">
    <name type="scientific">Adhaeribacter pallidiroseus</name>
    <dbReference type="NCBI Taxonomy" id="2072847"/>
    <lineage>
        <taxon>Bacteria</taxon>
        <taxon>Pseudomonadati</taxon>
        <taxon>Bacteroidota</taxon>
        <taxon>Cytophagia</taxon>
        <taxon>Cytophagales</taxon>
        <taxon>Hymenobacteraceae</taxon>
        <taxon>Adhaeribacter</taxon>
    </lineage>
</organism>
<dbReference type="SUPFAM" id="SSF46626">
    <property type="entry name" value="Cytochrome c"/>
    <property type="match status" value="1"/>
</dbReference>
<name>A0A369QIX2_9BACT</name>
<feature type="domain" description="Cytochrome c" evidence="7">
    <location>
        <begin position="42"/>
        <end position="127"/>
    </location>
</feature>
<accession>A0A369QIX2</accession>
<dbReference type="GO" id="GO:0020037">
    <property type="term" value="F:heme binding"/>
    <property type="evidence" value="ECO:0007669"/>
    <property type="project" value="InterPro"/>
</dbReference>
<evidence type="ECO:0000256" key="2">
    <source>
        <dbReference type="ARBA" id="ARBA00022617"/>
    </source>
</evidence>
<protein>
    <submittedName>
        <fullName evidence="8">Cytochrome c-551</fullName>
    </submittedName>
</protein>
<dbReference type="AlphaFoldDB" id="A0A369QIX2"/>
<dbReference type="Proteomes" id="UP000253919">
    <property type="component" value="Unassembled WGS sequence"/>
</dbReference>
<dbReference type="GO" id="GO:0009055">
    <property type="term" value="F:electron transfer activity"/>
    <property type="evidence" value="ECO:0007669"/>
    <property type="project" value="InterPro"/>
</dbReference>
<reference evidence="8 9" key="1">
    <citation type="submission" date="2018-04" db="EMBL/GenBank/DDBJ databases">
        <title>Adhaeribacter sp. HMF7616 genome sequencing and assembly.</title>
        <authorList>
            <person name="Kang H."/>
            <person name="Kang J."/>
            <person name="Cha I."/>
            <person name="Kim H."/>
            <person name="Joh K."/>
        </authorList>
    </citation>
    <scope>NUCLEOTIDE SEQUENCE [LARGE SCALE GENOMIC DNA]</scope>
    <source>
        <strain evidence="8 9">HMF7616</strain>
    </source>
</reference>
<sequence>MFFNSLWWTACNKPNKPEVNHHQRRIEYIRKIPGESNPIPIKTAQQGEVLIAYSDCYTCHKEDKDSVGPAFKAIAERYPAQPVYIDLLAQKVISGGKGSWGNASMSAHPKVSMAEARLMVSYILSLKGDSIK</sequence>
<keyword evidence="5 6" id="KW-0408">Iron</keyword>
<keyword evidence="2 6" id="KW-0349">Heme</keyword>